<organism evidence="8 9">
    <name type="scientific">Pinctada imbricata</name>
    <name type="common">Atlantic pearl-oyster</name>
    <name type="synonym">Pinctada martensii</name>
    <dbReference type="NCBI Taxonomy" id="66713"/>
    <lineage>
        <taxon>Eukaryota</taxon>
        <taxon>Metazoa</taxon>
        <taxon>Spiralia</taxon>
        <taxon>Lophotrochozoa</taxon>
        <taxon>Mollusca</taxon>
        <taxon>Bivalvia</taxon>
        <taxon>Autobranchia</taxon>
        <taxon>Pteriomorphia</taxon>
        <taxon>Pterioida</taxon>
        <taxon>Pterioidea</taxon>
        <taxon>Pteriidae</taxon>
        <taxon>Pinctada</taxon>
    </lineage>
</organism>
<dbReference type="PANTHER" id="PTHR46015">
    <property type="entry name" value="ZGC:172121"/>
    <property type="match status" value="1"/>
</dbReference>
<dbReference type="GO" id="GO:0033528">
    <property type="term" value="P:S-methylmethionine cycle"/>
    <property type="evidence" value="ECO:0007669"/>
    <property type="project" value="TreeGrafter"/>
</dbReference>
<dbReference type="InterPro" id="IPR003726">
    <property type="entry name" value="HCY_dom"/>
</dbReference>
<evidence type="ECO:0000256" key="6">
    <source>
        <dbReference type="PROSITE-ProRule" id="PRU00333"/>
    </source>
</evidence>
<dbReference type="Proteomes" id="UP001186944">
    <property type="component" value="Unassembled WGS sequence"/>
</dbReference>
<protein>
    <recommendedName>
        <fullName evidence="7">Hcy-binding domain-containing protein</fullName>
    </recommendedName>
</protein>
<dbReference type="GO" id="GO:0008898">
    <property type="term" value="F:S-adenosylmethionine-homocysteine S-methyltransferase activity"/>
    <property type="evidence" value="ECO:0007669"/>
    <property type="project" value="TreeGrafter"/>
</dbReference>
<reference evidence="8" key="1">
    <citation type="submission" date="2019-08" db="EMBL/GenBank/DDBJ databases">
        <title>The improved chromosome-level genome for the pearl oyster Pinctada fucata martensii using PacBio sequencing and Hi-C.</title>
        <authorList>
            <person name="Zheng Z."/>
        </authorList>
    </citation>
    <scope>NUCLEOTIDE SEQUENCE</scope>
    <source>
        <strain evidence="8">ZZ-2019</strain>
        <tissue evidence="8">Adductor muscle</tissue>
    </source>
</reference>
<dbReference type="PROSITE" id="PS50970">
    <property type="entry name" value="HCY"/>
    <property type="match status" value="1"/>
</dbReference>
<keyword evidence="9" id="KW-1185">Reference proteome</keyword>
<dbReference type="NCBIfam" id="NF007020">
    <property type="entry name" value="PRK09485.1"/>
    <property type="match status" value="1"/>
</dbReference>
<dbReference type="SUPFAM" id="SSF82282">
    <property type="entry name" value="Homocysteine S-methyltransferase"/>
    <property type="match status" value="1"/>
</dbReference>
<dbReference type="GO" id="GO:0046872">
    <property type="term" value="F:metal ion binding"/>
    <property type="evidence" value="ECO:0007669"/>
    <property type="project" value="UniProtKB-KW"/>
</dbReference>
<dbReference type="EMBL" id="VSWD01000008">
    <property type="protein sequence ID" value="KAK3096171.1"/>
    <property type="molecule type" value="Genomic_DNA"/>
</dbReference>
<evidence type="ECO:0000256" key="2">
    <source>
        <dbReference type="ARBA" id="ARBA00022679"/>
    </source>
</evidence>
<sequence>MKVLDGGTATEICRQGFDIEVRAIRCGQPEFYTLNQLFLKMFTKEAGSELVVTASYQASVDGFKKHLGVSEDEALSLLKKSVHLAKEARSEAGKGPSEVLVAASVGPYGAILCDGSEYSGQYVDKLSIEELRDWHRPRMAALIEAGADILAIETIPAQKEATAILLALADFPSTRAYVTFSCKDGEHTCYGDKFSLAVSSVCSNSQVIAVGLNCTPPQYVTSLLRQIPDVQKDIIVKPNSGEIWEEAHWKGKRDSEFPLIEYIPDWLSSGATWIGGCCRIFPYDIVSLKKCLSEYSAG</sequence>
<keyword evidence="3 6" id="KW-0479">Metal-binding</keyword>
<feature type="binding site" evidence="6">
    <location>
        <position position="278"/>
    </location>
    <ligand>
        <name>Zn(2+)</name>
        <dbReference type="ChEBI" id="CHEBI:29105"/>
    </ligand>
</feature>
<evidence type="ECO:0000256" key="1">
    <source>
        <dbReference type="ARBA" id="ARBA00022603"/>
    </source>
</evidence>
<gene>
    <name evidence="8" type="ORF">FSP39_024012</name>
</gene>
<dbReference type="GO" id="GO:0032259">
    <property type="term" value="P:methylation"/>
    <property type="evidence" value="ECO:0007669"/>
    <property type="project" value="UniProtKB-KW"/>
</dbReference>
<dbReference type="Gene3D" id="3.20.20.330">
    <property type="entry name" value="Homocysteine-binding-like domain"/>
    <property type="match status" value="1"/>
</dbReference>
<evidence type="ECO:0000313" key="9">
    <source>
        <dbReference type="Proteomes" id="UP001186944"/>
    </source>
</evidence>
<accession>A0AA88YG78</accession>
<keyword evidence="1 6" id="KW-0489">Methyltransferase</keyword>
<evidence type="ECO:0000313" key="8">
    <source>
        <dbReference type="EMBL" id="KAK3096171.1"/>
    </source>
</evidence>
<evidence type="ECO:0000256" key="5">
    <source>
        <dbReference type="ARBA" id="ARBA00034478"/>
    </source>
</evidence>
<proteinExistence type="predicted"/>
<evidence type="ECO:0000259" key="7">
    <source>
        <dbReference type="PROSITE" id="PS50970"/>
    </source>
</evidence>
<dbReference type="InterPro" id="IPR051486">
    <property type="entry name" value="Hcy_S-methyltransferase"/>
</dbReference>
<feature type="domain" description="Hcy-binding" evidence="7">
    <location>
        <begin position="1"/>
        <end position="292"/>
    </location>
</feature>
<comment type="cofactor">
    <cofactor evidence="6">
        <name>Zn(2+)</name>
        <dbReference type="ChEBI" id="CHEBI:29105"/>
    </cofactor>
</comment>
<dbReference type="PANTHER" id="PTHR46015:SF1">
    <property type="entry name" value="HOMOCYSTEINE S-METHYLTRANSFERASE-LIKE ISOFORM 1"/>
    <property type="match status" value="1"/>
</dbReference>
<evidence type="ECO:0000256" key="4">
    <source>
        <dbReference type="ARBA" id="ARBA00022833"/>
    </source>
</evidence>
<feature type="binding site" evidence="6">
    <location>
        <position position="277"/>
    </location>
    <ligand>
        <name>Zn(2+)</name>
        <dbReference type="ChEBI" id="CHEBI:29105"/>
    </ligand>
</feature>
<dbReference type="Pfam" id="PF02574">
    <property type="entry name" value="S-methyl_trans"/>
    <property type="match status" value="1"/>
</dbReference>
<keyword evidence="2 6" id="KW-0808">Transferase</keyword>
<name>A0AA88YG78_PINIB</name>
<comment type="caution">
    <text evidence="8">The sequence shown here is derived from an EMBL/GenBank/DDBJ whole genome shotgun (WGS) entry which is preliminary data.</text>
</comment>
<keyword evidence="4 6" id="KW-0862">Zinc</keyword>
<dbReference type="InterPro" id="IPR036589">
    <property type="entry name" value="HCY_dom_sf"/>
</dbReference>
<dbReference type="GO" id="GO:0009086">
    <property type="term" value="P:methionine biosynthetic process"/>
    <property type="evidence" value="ECO:0007669"/>
    <property type="project" value="TreeGrafter"/>
</dbReference>
<dbReference type="AlphaFoldDB" id="A0AA88YG78"/>
<comment type="pathway">
    <text evidence="5">Amino-acid biosynthesis; L-methionine biosynthesis via de novo pathway.</text>
</comment>
<feature type="binding site" evidence="6">
    <location>
        <position position="214"/>
    </location>
    <ligand>
        <name>Zn(2+)</name>
        <dbReference type="ChEBI" id="CHEBI:29105"/>
    </ligand>
</feature>
<evidence type="ECO:0000256" key="3">
    <source>
        <dbReference type="ARBA" id="ARBA00022723"/>
    </source>
</evidence>